<proteinExistence type="predicted"/>
<dbReference type="OrthoDB" id="5139510at2759"/>
<dbReference type="KEGG" id="act:ACLA_008180"/>
<name>A1CDY1_ASPCL</name>
<dbReference type="Gene3D" id="1.20.1280.50">
    <property type="match status" value="1"/>
</dbReference>
<dbReference type="AlphaFoldDB" id="A1CDY1"/>
<organism evidence="2 3">
    <name type="scientific">Aspergillus clavatus (strain ATCC 1007 / CBS 513.65 / DSM 816 / NCTC 3887 / NRRL 1 / QM 1276 / 107)</name>
    <dbReference type="NCBI Taxonomy" id="344612"/>
    <lineage>
        <taxon>Eukaryota</taxon>
        <taxon>Fungi</taxon>
        <taxon>Dikarya</taxon>
        <taxon>Ascomycota</taxon>
        <taxon>Pezizomycotina</taxon>
        <taxon>Eurotiomycetes</taxon>
        <taxon>Eurotiomycetidae</taxon>
        <taxon>Eurotiales</taxon>
        <taxon>Aspergillaceae</taxon>
        <taxon>Aspergillus</taxon>
        <taxon>Aspergillus subgen. Fumigati</taxon>
    </lineage>
</organism>
<dbReference type="Pfam" id="PF12937">
    <property type="entry name" value="F-box-like"/>
    <property type="match status" value="1"/>
</dbReference>
<dbReference type="InterPro" id="IPR001810">
    <property type="entry name" value="F-box_dom"/>
</dbReference>
<dbReference type="HOGENOM" id="CLU_630203_0_0_1"/>
<reference evidence="2 3" key="1">
    <citation type="journal article" date="2008" name="PLoS Genet.">
        <title>Genomic islands in the pathogenic filamentous fungus Aspergillus fumigatus.</title>
        <authorList>
            <person name="Fedorova N.D."/>
            <person name="Khaldi N."/>
            <person name="Joardar V.S."/>
            <person name="Maiti R."/>
            <person name="Amedeo P."/>
            <person name="Anderson M.J."/>
            <person name="Crabtree J."/>
            <person name="Silva J.C."/>
            <person name="Badger J.H."/>
            <person name="Albarraq A."/>
            <person name="Angiuoli S."/>
            <person name="Bussey H."/>
            <person name="Bowyer P."/>
            <person name="Cotty P.J."/>
            <person name="Dyer P.S."/>
            <person name="Egan A."/>
            <person name="Galens K."/>
            <person name="Fraser-Liggett C.M."/>
            <person name="Haas B.J."/>
            <person name="Inman J.M."/>
            <person name="Kent R."/>
            <person name="Lemieux S."/>
            <person name="Malavazi I."/>
            <person name="Orvis J."/>
            <person name="Roemer T."/>
            <person name="Ronning C.M."/>
            <person name="Sundaram J.P."/>
            <person name="Sutton G."/>
            <person name="Turner G."/>
            <person name="Venter J.C."/>
            <person name="White O.R."/>
            <person name="Whitty B.R."/>
            <person name="Youngman P."/>
            <person name="Wolfe K.H."/>
            <person name="Goldman G.H."/>
            <person name="Wortman J.R."/>
            <person name="Jiang B."/>
            <person name="Denning D.W."/>
            <person name="Nierman W.C."/>
        </authorList>
    </citation>
    <scope>NUCLEOTIDE SEQUENCE [LARGE SCALE GENOMIC DNA]</scope>
    <source>
        <strain evidence="3">ATCC 1007 / CBS 513.65 / DSM 816 / NCTC 3887 / NRRL 1</strain>
    </source>
</reference>
<dbReference type="Proteomes" id="UP000006701">
    <property type="component" value="Unassembled WGS sequence"/>
</dbReference>
<dbReference type="InterPro" id="IPR036047">
    <property type="entry name" value="F-box-like_dom_sf"/>
</dbReference>
<evidence type="ECO:0000313" key="2">
    <source>
        <dbReference type="EMBL" id="EAW12058.1"/>
    </source>
</evidence>
<dbReference type="EMBL" id="DS027051">
    <property type="protein sequence ID" value="EAW12058.1"/>
    <property type="molecule type" value="Genomic_DNA"/>
</dbReference>
<dbReference type="OMA" id="INCESVR"/>
<protein>
    <submittedName>
        <fullName evidence="2">F-box domain protein</fullName>
    </submittedName>
</protein>
<feature type="domain" description="F-box" evidence="1">
    <location>
        <begin position="31"/>
        <end position="85"/>
    </location>
</feature>
<dbReference type="RefSeq" id="XP_001273484.1">
    <property type="nucleotide sequence ID" value="XM_001273483.1"/>
</dbReference>
<keyword evidence="3" id="KW-1185">Reference proteome</keyword>
<evidence type="ECO:0000259" key="1">
    <source>
        <dbReference type="PROSITE" id="PS50181"/>
    </source>
</evidence>
<accession>A1CDY1</accession>
<sequence length="432" mass="49968">MSLKTLLIPPVQRIITIPPTRSAENYTSPPKDYFVHLPNELLILIFSLLEAEESPHELKVYQWSPLTRVCRRWHDIIERMLYRTLLLKDRNSRIIKWWETDKPRLSKLLVTLQERPHLRSYAQALSITVDDIACSEDIFRIVDLLPCIRQLSLHLDLKDSCLPFLERMTKMKLEQLEFFGYGAAPSLNMLFDILETIPTLRKLATYRWGWSRDGRLYTDFVHDDSASITAKELSRLLQPDRQRSSGLTCLDLQDPKTSIDVTECLFLRPARLQEVSLTSLCYGPYDGQYRATNIQHLLSIHQETLQKVSLGSIPPHGREIPDFSNFPSLQALHITLYKADASGWQSPISIYNRIAAPCLRHLEIDLGSDREPNDRWMTDFIALVRLGRQQTPPHTCLECVEFKFRRFGDLAMGLARRSSVNCESVRHCVDVP</sequence>
<gene>
    <name evidence="2" type="ORF">ACLA_008180</name>
</gene>
<dbReference type="SUPFAM" id="SSF81383">
    <property type="entry name" value="F-box domain"/>
    <property type="match status" value="1"/>
</dbReference>
<dbReference type="PROSITE" id="PS50181">
    <property type="entry name" value="FBOX"/>
    <property type="match status" value="1"/>
</dbReference>
<evidence type="ECO:0000313" key="3">
    <source>
        <dbReference type="Proteomes" id="UP000006701"/>
    </source>
</evidence>
<dbReference type="VEuPathDB" id="FungiDB:ACLA_008180"/>
<dbReference type="eggNOG" id="ENOG502RQRU">
    <property type="taxonomic scope" value="Eukaryota"/>
</dbReference>
<dbReference type="GeneID" id="4705457"/>